<evidence type="ECO:0000256" key="6">
    <source>
        <dbReference type="ARBA" id="ARBA00022989"/>
    </source>
</evidence>
<dbReference type="EMBL" id="CP020991">
    <property type="protein sequence ID" value="AUO19492.1"/>
    <property type="molecule type" value="Genomic_DNA"/>
</dbReference>
<proteinExistence type="inferred from homology"/>
<feature type="transmembrane region" description="Helical" evidence="8">
    <location>
        <begin position="172"/>
        <end position="194"/>
    </location>
</feature>
<dbReference type="PANTHER" id="PTHR21716:SF53">
    <property type="entry name" value="PERMEASE PERM-RELATED"/>
    <property type="match status" value="1"/>
</dbReference>
<dbReference type="Proteomes" id="UP000235589">
    <property type="component" value="Chromosome"/>
</dbReference>
<keyword evidence="5 8" id="KW-0812">Transmembrane</keyword>
<dbReference type="OrthoDB" id="9793390at2"/>
<evidence type="ECO:0000256" key="3">
    <source>
        <dbReference type="ARBA" id="ARBA00022448"/>
    </source>
</evidence>
<feature type="transmembrane region" description="Helical" evidence="8">
    <location>
        <begin position="329"/>
        <end position="352"/>
    </location>
</feature>
<feature type="transmembrane region" description="Helical" evidence="8">
    <location>
        <begin position="9"/>
        <end position="26"/>
    </location>
</feature>
<feature type="transmembrane region" description="Helical" evidence="8">
    <location>
        <begin position="233"/>
        <end position="253"/>
    </location>
</feature>
<keyword evidence="4" id="KW-1003">Cell membrane</keyword>
<dbReference type="GeneID" id="98062730"/>
<protein>
    <submittedName>
        <fullName evidence="9">Transmembrane protein TqsA-like</fullName>
    </submittedName>
</protein>
<name>A0A2K9P2J3_9FIRM</name>
<keyword evidence="7 8" id="KW-0472">Membrane</keyword>
<evidence type="ECO:0000256" key="5">
    <source>
        <dbReference type="ARBA" id="ARBA00022692"/>
    </source>
</evidence>
<evidence type="ECO:0000256" key="7">
    <source>
        <dbReference type="ARBA" id="ARBA00023136"/>
    </source>
</evidence>
<sequence>MKWKELTKYLSLFVFAVAVIAVYKTFDNFGRILDFFHEVITLLYPFIIGFVIAYVLLVPCRFIENLLAKRSTPFLVKHRRAIAVSTIYIVFVAVIVLSLVAIIPAVVSNLMDFYNNLPSLIGDFVNWFNSLNLGVTIGDGTIQQIFDNEFFSFQKMLSYLNFDNVNKYAQGVINAGSGLFKVFMGIIISVYILIDRTNLKQSMFRFGKLLFREKTRNFLVKYLSRINEFANKYIYCMLVDAIIIFIASFIILSVEGVKYAPLLALMLGAFNLIPYFGAITATVLTGVITVFTGSLTLAIVAVVSMIILQQLDSNLIQPKLLSGSLQIKPFWVIFGILLGGGLFGVVGIFLAVPITALCRSILIDIMDYQDTKEMTQAVSSVDEKVFDRPSKTSPKDAEK</sequence>
<evidence type="ECO:0000313" key="10">
    <source>
        <dbReference type="Proteomes" id="UP000235589"/>
    </source>
</evidence>
<accession>A0A2K9P2J3</accession>
<feature type="transmembrane region" description="Helical" evidence="8">
    <location>
        <begin position="42"/>
        <end position="60"/>
    </location>
</feature>
<feature type="transmembrane region" description="Helical" evidence="8">
    <location>
        <begin position="283"/>
        <end position="309"/>
    </location>
</feature>
<dbReference type="InterPro" id="IPR002549">
    <property type="entry name" value="AI-2E-like"/>
</dbReference>
<evidence type="ECO:0000256" key="8">
    <source>
        <dbReference type="SAM" id="Phobius"/>
    </source>
</evidence>
<reference evidence="9 10" key="1">
    <citation type="submission" date="2017-04" db="EMBL/GenBank/DDBJ databases">
        <title>Monoglobus pectinilyticus 14 draft genome.</title>
        <authorList>
            <person name="Kim C."/>
            <person name="Rosendale D.I."/>
            <person name="Kelly W.J."/>
            <person name="Tannock G.W."/>
            <person name="Patchett M.L."/>
            <person name="Jordens J.Z."/>
        </authorList>
    </citation>
    <scope>NUCLEOTIDE SEQUENCE [LARGE SCALE GENOMIC DNA]</scope>
    <source>
        <strain evidence="9 10">14</strain>
    </source>
</reference>
<organism evidence="9 10">
    <name type="scientific">Monoglobus pectinilyticus</name>
    <dbReference type="NCBI Taxonomy" id="1981510"/>
    <lineage>
        <taxon>Bacteria</taxon>
        <taxon>Bacillati</taxon>
        <taxon>Bacillota</taxon>
        <taxon>Clostridia</taxon>
        <taxon>Monoglobales</taxon>
        <taxon>Monoglobaceae</taxon>
        <taxon>Monoglobus</taxon>
    </lineage>
</organism>
<keyword evidence="3" id="KW-0813">Transport</keyword>
<dbReference type="PANTHER" id="PTHR21716">
    <property type="entry name" value="TRANSMEMBRANE PROTEIN"/>
    <property type="match status" value="1"/>
</dbReference>
<feature type="transmembrane region" description="Helical" evidence="8">
    <location>
        <begin position="81"/>
        <end position="107"/>
    </location>
</feature>
<dbReference type="GO" id="GO:0055085">
    <property type="term" value="P:transmembrane transport"/>
    <property type="evidence" value="ECO:0007669"/>
    <property type="project" value="TreeGrafter"/>
</dbReference>
<evidence type="ECO:0000256" key="4">
    <source>
        <dbReference type="ARBA" id="ARBA00022475"/>
    </source>
</evidence>
<dbReference type="Pfam" id="PF01594">
    <property type="entry name" value="AI-2E_transport"/>
    <property type="match status" value="1"/>
</dbReference>
<evidence type="ECO:0000313" key="9">
    <source>
        <dbReference type="EMBL" id="AUO19492.1"/>
    </source>
</evidence>
<comment type="similarity">
    <text evidence="2">Belongs to the autoinducer-2 exporter (AI-2E) (TC 2.A.86) family.</text>
</comment>
<dbReference type="KEGG" id="mpec:B9O19_01331"/>
<dbReference type="AlphaFoldDB" id="A0A2K9P2J3"/>
<feature type="transmembrane region" description="Helical" evidence="8">
    <location>
        <begin position="259"/>
        <end position="276"/>
    </location>
</feature>
<evidence type="ECO:0000256" key="2">
    <source>
        <dbReference type="ARBA" id="ARBA00009773"/>
    </source>
</evidence>
<keyword evidence="6 8" id="KW-1133">Transmembrane helix</keyword>
<gene>
    <name evidence="9" type="ORF">B9O19_01331</name>
</gene>
<keyword evidence="10" id="KW-1185">Reference proteome</keyword>
<dbReference type="GO" id="GO:0005886">
    <property type="term" value="C:plasma membrane"/>
    <property type="evidence" value="ECO:0007669"/>
    <property type="project" value="UniProtKB-SubCell"/>
</dbReference>
<evidence type="ECO:0000256" key="1">
    <source>
        <dbReference type="ARBA" id="ARBA00004651"/>
    </source>
</evidence>
<dbReference type="RefSeq" id="WP_102365695.1">
    <property type="nucleotide sequence ID" value="NZ_CP020991.1"/>
</dbReference>
<comment type="subcellular location">
    <subcellularLocation>
        <location evidence="1">Cell membrane</location>
        <topology evidence="1">Multi-pass membrane protein</topology>
    </subcellularLocation>
</comment>